<accession>A0A4S4LTU9</accession>
<evidence type="ECO:0000313" key="2">
    <source>
        <dbReference type="EMBL" id="THH15685.1"/>
    </source>
</evidence>
<reference evidence="2 3" key="1">
    <citation type="submission" date="2019-02" db="EMBL/GenBank/DDBJ databases">
        <title>Genome sequencing of the rare red list fungi Antrodiella citrinella (Flaviporus citrinellus).</title>
        <authorList>
            <person name="Buettner E."/>
            <person name="Kellner H."/>
        </authorList>
    </citation>
    <scope>NUCLEOTIDE SEQUENCE [LARGE SCALE GENOMIC DNA]</scope>
    <source>
        <strain evidence="2 3">DSM 108506</strain>
    </source>
</reference>
<feature type="compositionally biased region" description="Polar residues" evidence="1">
    <location>
        <begin position="20"/>
        <end position="32"/>
    </location>
</feature>
<evidence type="ECO:0000256" key="1">
    <source>
        <dbReference type="SAM" id="MobiDB-lite"/>
    </source>
</evidence>
<proteinExistence type="predicted"/>
<gene>
    <name evidence="2" type="ORF">EUX98_g9429</name>
</gene>
<dbReference type="AlphaFoldDB" id="A0A4S4LTU9"/>
<keyword evidence="3" id="KW-1185">Reference proteome</keyword>
<protein>
    <submittedName>
        <fullName evidence="2">Uncharacterized protein</fullName>
    </submittedName>
</protein>
<organism evidence="2 3">
    <name type="scientific">Antrodiella citrinella</name>
    <dbReference type="NCBI Taxonomy" id="2447956"/>
    <lineage>
        <taxon>Eukaryota</taxon>
        <taxon>Fungi</taxon>
        <taxon>Dikarya</taxon>
        <taxon>Basidiomycota</taxon>
        <taxon>Agaricomycotina</taxon>
        <taxon>Agaricomycetes</taxon>
        <taxon>Polyporales</taxon>
        <taxon>Steccherinaceae</taxon>
        <taxon>Antrodiella</taxon>
    </lineage>
</organism>
<dbReference type="EMBL" id="SGPM01000799">
    <property type="protein sequence ID" value="THH15685.1"/>
    <property type="molecule type" value="Genomic_DNA"/>
</dbReference>
<dbReference type="Proteomes" id="UP000308730">
    <property type="component" value="Unassembled WGS sequence"/>
</dbReference>
<comment type="caution">
    <text evidence="2">The sequence shown here is derived from an EMBL/GenBank/DDBJ whole genome shotgun (WGS) entry which is preliminary data.</text>
</comment>
<evidence type="ECO:0000313" key="3">
    <source>
        <dbReference type="Proteomes" id="UP000308730"/>
    </source>
</evidence>
<sequence length="374" mass="40279">MVGTCPSNIDKHPGHVVLQQTTTRAPRRTSAQVKADKKALDTEKADAKERQRLLAARIAELEAKLAKAEANTHQVVVPETCTSKSEKVGTHLTIPDRDVLLDEDEPDTVITSSSLPAAAAARTSGWSKKLTRSDIEALHHTQAEPVAATPSKRKASGKASKASNKKVKPEFPLGVAANWEAKVKTSARWGCSANTLPIQQLSASTTLSHKLDLFILGSAVVAKIKATGAFDHFHNGDTTPEDEPSSHEVVYGGYISDSDDDEAERSVPQVEATSWSTNVTTVGIVVNAPQPAQEATGPNVDDVQAAPQPLTAFQPPPPPPPGQHFYLHHLPLPPTKLFLFTKKFVATLIRLVGKLSDPWGSMQLVDWSALYKMV</sequence>
<feature type="compositionally biased region" description="Basic and acidic residues" evidence="1">
    <location>
        <begin position="34"/>
        <end position="45"/>
    </location>
</feature>
<feature type="region of interest" description="Disordered" evidence="1">
    <location>
        <begin position="139"/>
        <end position="166"/>
    </location>
</feature>
<feature type="region of interest" description="Disordered" evidence="1">
    <location>
        <begin position="20"/>
        <end position="45"/>
    </location>
</feature>
<name>A0A4S4LTU9_9APHY</name>